<feature type="transmembrane region" description="Helical" evidence="6">
    <location>
        <begin position="302"/>
        <end position="321"/>
    </location>
</feature>
<evidence type="ECO:0000256" key="3">
    <source>
        <dbReference type="ARBA" id="ARBA00022692"/>
    </source>
</evidence>
<feature type="transmembrane region" description="Helical" evidence="6">
    <location>
        <begin position="147"/>
        <end position="168"/>
    </location>
</feature>
<name>A0A813CEF1_9DINO</name>
<dbReference type="InterPro" id="IPR036259">
    <property type="entry name" value="MFS_trans_sf"/>
</dbReference>
<evidence type="ECO:0000256" key="1">
    <source>
        <dbReference type="ARBA" id="ARBA00004141"/>
    </source>
</evidence>
<feature type="transmembrane region" description="Helical" evidence="6">
    <location>
        <begin position="120"/>
        <end position="141"/>
    </location>
</feature>
<dbReference type="Gene3D" id="1.20.1250.20">
    <property type="entry name" value="MFS general substrate transporter like domains"/>
    <property type="match status" value="1"/>
</dbReference>
<evidence type="ECO:0000256" key="4">
    <source>
        <dbReference type="ARBA" id="ARBA00022989"/>
    </source>
</evidence>
<gene>
    <name evidence="7" type="primary">znuC</name>
    <name evidence="7" type="ORF">SNEC2469_LOCUS34669</name>
</gene>
<sequence length="406" mass="42882">MASDNSESHGAALAMRNDSRLLPHHTDRSCKLWCPFWIAILLENMATILVNLIYPDLAVASLNNGVDACAGSGANSPACEKLIAQASEIGATFGIVGAIMSLFAIPFVGSCADHFGRRPMLILAFLTSKVPLIALLCVAYAGASIYYFYAGLLVPVLIPGPMLFWFWINDQTEPSERGQMYGRLNAATNIEGIIVPLAAMVAHDRSAVLVLTVIRVAALLTVVCFVTESRPASLIGGSARSAVSDGKHAFFERWKNVRILFTDRSLRKLIAVGLLGLLTGTGLGGASFLYCKDKFGANMQSFAPLVTVSTVSNGLVQLFLLKPLQDKVGLRGLFLIAVIFGVCLPAAVGAAPTLNWMIAINVFSGLGNVGLPAFQALISNVSETIPGLSPGVALGALQAMTSVVSL</sequence>
<dbReference type="SUPFAM" id="SSF103473">
    <property type="entry name" value="MFS general substrate transporter"/>
    <property type="match status" value="1"/>
</dbReference>
<dbReference type="PANTHER" id="PTHR23504:SF15">
    <property type="entry name" value="MAJOR FACILITATOR SUPERFAMILY (MFS) PROFILE DOMAIN-CONTAINING PROTEIN"/>
    <property type="match status" value="1"/>
</dbReference>
<dbReference type="PANTHER" id="PTHR23504">
    <property type="entry name" value="MAJOR FACILITATOR SUPERFAMILY DOMAIN-CONTAINING PROTEIN 10"/>
    <property type="match status" value="1"/>
</dbReference>
<accession>A0A813CEF1</accession>
<feature type="transmembrane region" description="Helical" evidence="6">
    <location>
        <begin position="269"/>
        <end position="290"/>
    </location>
</feature>
<keyword evidence="8" id="KW-1185">Reference proteome</keyword>
<keyword evidence="5 6" id="KW-0472">Membrane</keyword>
<keyword evidence="4 6" id="KW-1133">Transmembrane helix</keyword>
<proteinExistence type="predicted"/>
<protein>
    <submittedName>
        <fullName evidence="7">ZnuC protein</fullName>
    </submittedName>
</protein>
<dbReference type="Pfam" id="PF07690">
    <property type="entry name" value="MFS_1"/>
    <property type="match status" value="1"/>
</dbReference>
<feature type="transmembrane region" description="Helical" evidence="6">
    <location>
        <begin position="207"/>
        <end position="226"/>
    </location>
</feature>
<dbReference type="EMBL" id="CAJNJA010096752">
    <property type="protein sequence ID" value="CAE7942446.1"/>
    <property type="molecule type" value="Genomic_DNA"/>
</dbReference>
<dbReference type="GO" id="GO:0022857">
    <property type="term" value="F:transmembrane transporter activity"/>
    <property type="evidence" value="ECO:0007669"/>
    <property type="project" value="InterPro"/>
</dbReference>
<keyword evidence="3 6" id="KW-0812">Transmembrane</keyword>
<feature type="transmembrane region" description="Helical" evidence="6">
    <location>
        <begin position="328"/>
        <end position="348"/>
    </location>
</feature>
<evidence type="ECO:0000313" key="8">
    <source>
        <dbReference type="Proteomes" id="UP000601435"/>
    </source>
</evidence>
<organism evidence="7 8">
    <name type="scientific">Symbiodinium necroappetens</name>
    <dbReference type="NCBI Taxonomy" id="1628268"/>
    <lineage>
        <taxon>Eukaryota</taxon>
        <taxon>Sar</taxon>
        <taxon>Alveolata</taxon>
        <taxon>Dinophyceae</taxon>
        <taxon>Suessiales</taxon>
        <taxon>Symbiodiniaceae</taxon>
        <taxon>Symbiodinium</taxon>
    </lineage>
</organism>
<comment type="caution">
    <text evidence="7">The sequence shown here is derived from an EMBL/GenBank/DDBJ whole genome shotgun (WGS) entry which is preliminary data.</text>
</comment>
<dbReference type="AlphaFoldDB" id="A0A813CEF1"/>
<feature type="transmembrane region" description="Helical" evidence="6">
    <location>
        <begin position="32"/>
        <end position="54"/>
    </location>
</feature>
<evidence type="ECO:0000256" key="5">
    <source>
        <dbReference type="ARBA" id="ARBA00023136"/>
    </source>
</evidence>
<feature type="transmembrane region" description="Helical" evidence="6">
    <location>
        <begin position="180"/>
        <end position="201"/>
    </location>
</feature>
<feature type="transmembrane region" description="Helical" evidence="6">
    <location>
        <begin position="89"/>
        <end position="108"/>
    </location>
</feature>
<evidence type="ECO:0000256" key="2">
    <source>
        <dbReference type="ARBA" id="ARBA00022448"/>
    </source>
</evidence>
<evidence type="ECO:0000256" key="6">
    <source>
        <dbReference type="SAM" id="Phobius"/>
    </source>
</evidence>
<dbReference type="GO" id="GO:0016020">
    <property type="term" value="C:membrane"/>
    <property type="evidence" value="ECO:0007669"/>
    <property type="project" value="UniProtKB-SubCell"/>
</dbReference>
<dbReference type="OrthoDB" id="10262656at2759"/>
<reference evidence="7" key="1">
    <citation type="submission" date="2021-02" db="EMBL/GenBank/DDBJ databases">
        <authorList>
            <person name="Dougan E. K."/>
            <person name="Rhodes N."/>
            <person name="Thang M."/>
            <person name="Chan C."/>
        </authorList>
    </citation>
    <scope>NUCLEOTIDE SEQUENCE</scope>
</reference>
<dbReference type="Proteomes" id="UP000601435">
    <property type="component" value="Unassembled WGS sequence"/>
</dbReference>
<feature type="non-terminal residue" evidence="7">
    <location>
        <position position="406"/>
    </location>
</feature>
<comment type="subcellular location">
    <subcellularLocation>
        <location evidence="1">Membrane</location>
        <topology evidence="1">Multi-pass membrane protein</topology>
    </subcellularLocation>
</comment>
<evidence type="ECO:0000313" key="7">
    <source>
        <dbReference type="EMBL" id="CAE7942446.1"/>
    </source>
</evidence>
<keyword evidence="2" id="KW-0813">Transport</keyword>
<dbReference type="InterPro" id="IPR011701">
    <property type="entry name" value="MFS"/>
</dbReference>